<dbReference type="Proteomes" id="UP000789706">
    <property type="component" value="Unassembled WGS sequence"/>
</dbReference>
<gene>
    <name evidence="1" type="ORF">DEBURN_LOCUS263</name>
</gene>
<dbReference type="OrthoDB" id="2305498at2759"/>
<accession>A0A9N8V029</accession>
<dbReference type="EMBL" id="CAJVPK010000007">
    <property type="protein sequence ID" value="CAG8432939.1"/>
    <property type="molecule type" value="Genomic_DNA"/>
</dbReference>
<feature type="non-terminal residue" evidence="1">
    <location>
        <position position="316"/>
    </location>
</feature>
<organism evidence="1 2">
    <name type="scientific">Diversispora eburnea</name>
    <dbReference type="NCBI Taxonomy" id="1213867"/>
    <lineage>
        <taxon>Eukaryota</taxon>
        <taxon>Fungi</taxon>
        <taxon>Fungi incertae sedis</taxon>
        <taxon>Mucoromycota</taxon>
        <taxon>Glomeromycotina</taxon>
        <taxon>Glomeromycetes</taxon>
        <taxon>Diversisporales</taxon>
        <taxon>Diversisporaceae</taxon>
        <taxon>Diversispora</taxon>
    </lineage>
</organism>
<reference evidence="1" key="1">
    <citation type="submission" date="2021-06" db="EMBL/GenBank/DDBJ databases">
        <authorList>
            <person name="Kallberg Y."/>
            <person name="Tangrot J."/>
            <person name="Rosling A."/>
        </authorList>
    </citation>
    <scope>NUCLEOTIDE SEQUENCE</scope>
    <source>
        <strain evidence="1">AZ414A</strain>
    </source>
</reference>
<comment type="caution">
    <text evidence="1">The sequence shown here is derived from an EMBL/GenBank/DDBJ whole genome shotgun (WGS) entry which is preliminary data.</text>
</comment>
<evidence type="ECO:0000313" key="2">
    <source>
        <dbReference type="Proteomes" id="UP000789706"/>
    </source>
</evidence>
<evidence type="ECO:0000313" key="1">
    <source>
        <dbReference type="EMBL" id="CAG8432939.1"/>
    </source>
</evidence>
<name>A0A9N8V029_9GLOM</name>
<proteinExistence type="predicted"/>
<protein>
    <submittedName>
        <fullName evidence="1">6085_t:CDS:1</fullName>
    </submittedName>
</protein>
<dbReference type="AlphaFoldDB" id="A0A9N8V029"/>
<keyword evidence="2" id="KW-1185">Reference proteome</keyword>
<sequence>MLTKNNLVNIVNSINLDFTLITSFAILKLSNLLPNLEEISLRGCQRISLRGLGQDLSWSAYLKLKKLNVIWCKDMDPRLIFKQNVFNNFNGINYYKDILNIFKNSLPTKVELDIDVCERCEEHIKFWINCALCKLPKTFCMSCDLIHGCLDCFKFYCCISTSPQNSSSISLPLTSSQQTSSTASSQQTLTSSTSTAFPQNSSLTSSLSLQTKDLISSSPSISLITQPSELNSPSTSLSKSLNSIQLSTTTTSSTSTTTTFTTILLLTMENTITKKRKDKEEESPINIDKWKNNIDEHIYQPWMMNLSMLTSIKRED</sequence>